<evidence type="ECO:0000313" key="13">
    <source>
        <dbReference type="Proteomes" id="UP001143304"/>
    </source>
</evidence>
<keyword evidence="8 11" id="KW-1133">Transmembrane helix</keyword>
<organism evidence="12 13">
    <name type="scientific">Candidatus Marimicrobium litorale</name>
    <dbReference type="NCBI Taxonomy" id="2518991"/>
    <lineage>
        <taxon>Bacteria</taxon>
        <taxon>Pseudomonadati</taxon>
        <taxon>Pseudomonadota</taxon>
        <taxon>Gammaproteobacteria</taxon>
        <taxon>Cellvibrionales</taxon>
        <taxon>Halieaceae</taxon>
        <taxon>Marimicrobium</taxon>
    </lineage>
</organism>
<protein>
    <recommendedName>
        <fullName evidence="10">Type II secretion system protein M</fullName>
        <shortName evidence="10">T2SS protein M</shortName>
    </recommendedName>
    <alternativeName>
        <fullName evidence="10">General secretion pathway protein M</fullName>
    </alternativeName>
</protein>
<keyword evidence="13" id="KW-1185">Reference proteome</keyword>
<dbReference type="Gene3D" id="3.30.1360.100">
    <property type="entry name" value="General secretion pathway protein M, EpsM"/>
    <property type="match status" value="1"/>
</dbReference>
<dbReference type="PIRSF" id="PIRSF006291">
    <property type="entry name" value="GspM"/>
    <property type="match status" value="1"/>
</dbReference>
<dbReference type="RefSeq" id="WP_279248975.1">
    <property type="nucleotide sequence ID" value="NZ_SHNO01000001.1"/>
</dbReference>
<keyword evidence="9 10" id="KW-0472">Membrane</keyword>
<keyword evidence="6 11" id="KW-0812">Transmembrane</keyword>
<name>A0ABT3T4N9_9GAMM</name>
<evidence type="ECO:0000256" key="5">
    <source>
        <dbReference type="ARBA" id="ARBA00022519"/>
    </source>
</evidence>
<dbReference type="Pfam" id="PF04612">
    <property type="entry name" value="T2SSM"/>
    <property type="match status" value="1"/>
</dbReference>
<evidence type="ECO:0000256" key="9">
    <source>
        <dbReference type="ARBA" id="ARBA00023136"/>
    </source>
</evidence>
<evidence type="ECO:0000256" key="3">
    <source>
        <dbReference type="ARBA" id="ARBA00022448"/>
    </source>
</evidence>
<evidence type="ECO:0000256" key="6">
    <source>
        <dbReference type="ARBA" id="ARBA00022692"/>
    </source>
</evidence>
<comment type="subcellular location">
    <subcellularLocation>
        <location evidence="1">Cell inner membrane</location>
        <topology evidence="1">Single-pass membrane protein</topology>
    </subcellularLocation>
</comment>
<dbReference type="EMBL" id="SHNO01000001">
    <property type="protein sequence ID" value="MCX2977245.1"/>
    <property type="molecule type" value="Genomic_DNA"/>
</dbReference>
<evidence type="ECO:0000256" key="2">
    <source>
        <dbReference type="ARBA" id="ARBA00010637"/>
    </source>
</evidence>
<gene>
    <name evidence="12" type="ORF">EYC82_07745</name>
</gene>
<dbReference type="Proteomes" id="UP001143304">
    <property type="component" value="Unassembled WGS sequence"/>
</dbReference>
<keyword evidence="3 10" id="KW-0813">Transport</keyword>
<proteinExistence type="inferred from homology"/>
<evidence type="ECO:0000256" key="4">
    <source>
        <dbReference type="ARBA" id="ARBA00022475"/>
    </source>
</evidence>
<evidence type="ECO:0000256" key="7">
    <source>
        <dbReference type="ARBA" id="ARBA00022927"/>
    </source>
</evidence>
<keyword evidence="7 10" id="KW-0653">Protein transport</keyword>
<comment type="function">
    <text evidence="10">Inner membrane component of the type II secretion system required for the energy-dependent secretion of extracellular factors such as proteases and toxins from the periplasm.</text>
</comment>
<comment type="caution">
    <text evidence="12">The sequence shown here is derived from an EMBL/GenBank/DDBJ whole genome shotgun (WGS) entry which is preliminary data.</text>
</comment>
<reference evidence="12" key="1">
    <citation type="submission" date="2019-02" db="EMBL/GenBank/DDBJ databases">
        <authorList>
            <person name="Li S.-H."/>
        </authorList>
    </citation>
    <scope>NUCLEOTIDE SEQUENCE</scope>
    <source>
        <strain evidence="12">IMCC11814</strain>
    </source>
</reference>
<evidence type="ECO:0000256" key="8">
    <source>
        <dbReference type="ARBA" id="ARBA00022989"/>
    </source>
</evidence>
<accession>A0ABT3T4N9</accession>
<sequence>MKEWFSQLAQREQLSLLVLVGVVLIYLLYSLAWAPLDNRREVLIVQNEAVAESRVRVDAMVSQIMQLRKSGAQPGTRRNLTSVINESTTRFKLPVIRMQPNRQGEIQVRLENADFGAMMQWLHEMENGTGLLVRELSLTQAGTSGLVNVTVKIAEAG</sequence>
<feature type="transmembrane region" description="Helical" evidence="11">
    <location>
        <begin position="14"/>
        <end position="34"/>
    </location>
</feature>
<dbReference type="SUPFAM" id="SSF103054">
    <property type="entry name" value="General secretion pathway protein M, EpsM"/>
    <property type="match status" value="1"/>
</dbReference>
<keyword evidence="5 10" id="KW-0997">Cell inner membrane</keyword>
<comment type="similarity">
    <text evidence="2 10">Belongs to the GSP M family.</text>
</comment>
<evidence type="ECO:0000256" key="11">
    <source>
        <dbReference type="SAM" id="Phobius"/>
    </source>
</evidence>
<evidence type="ECO:0000256" key="10">
    <source>
        <dbReference type="PIRNR" id="PIRNR006291"/>
    </source>
</evidence>
<evidence type="ECO:0000313" key="12">
    <source>
        <dbReference type="EMBL" id="MCX2977245.1"/>
    </source>
</evidence>
<dbReference type="InterPro" id="IPR007690">
    <property type="entry name" value="T2SS_GspM"/>
</dbReference>
<keyword evidence="4 10" id="KW-1003">Cell membrane</keyword>
<dbReference type="InterPro" id="IPR023229">
    <property type="entry name" value="T2SS_M_periplasmic_sf"/>
</dbReference>
<evidence type="ECO:0000256" key="1">
    <source>
        <dbReference type="ARBA" id="ARBA00004377"/>
    </source>
</evidence>